<comment type="caution">
    <text evidence="1">The sequence shown here is derived from an EMBL/GenBank/DDBJ whole genome shotgun (WGS) entry which is preliminary data.</text>
</comment>
<dbReference type="AlphaFoldDB" id="A0A9N7W1F2"/>
<name>A0A9N7W1F2_PLEPL</name>
<accession>A0A9N7W1F2</accession>
<gene>
    <name evidence="1" type="ORF">PLEPLA_LOCUS46908</name>
</gene>
<organism evidence="1 2">
    <name type="scientific">Pleuronectes platessa</name>
    <name type="common">European plaice</name>
    <dbReference type="NCBI Taxonomy" id="8262"/>
    <lineage>
        <taxon>Eukaryota</taxon>
        <taxon>Metazoa</taxon>
        <taxon>Chordata</taxon>
        <taxon>Craniata</taxon>
        <taxon>Vertebrata</taxon>
        <taxon>Euteleostomi</taxon>
        <taxon>Actinopterygii</taxon>
        <taxon>Neopterygii</taxon>
        <taxon>Teleostei</taxon>
        <taxon>Neoteleostei</taxon>
        <taxon>Acanthomorphata</taxon>
        <taxon>Carangaria</taxon>
        <taxon>Pleuronectiformes</taxon>
        <taxon>Pleuronectoidei</taxon>
        <taxon>Pleuronectidae</taxon>
        <taxon>Pleuronectes</taxon>
    </lineage>
</organism>
<keyword evidence="2" id="KW-1185">Reference proteome</keyword>
<sequence>MPGDMRPGTEWGMMWGFSDDVKLWVLFGGRPGLELKEREEEKEGERGVEISSGVGRVGAFPRCLRLGSGLIRATLGETSAAPRGTEELPRSFLLPPKACMCHPTTAAL</sequence>
<evidence type="ECO:0000313" key="2">
    <source>
        <dbReference type="Proteomes" id="UP001153269"/>
    </source>
</evidence>
<evidence type="ECO:0000313" key="1">
    <source>
        <dbReference type="EMBL" id="CAB1459072.1"/>
    </source>
</evidence>
<dbReference type="EMBL" id="CADEAL010004416">
    <property type="protein sequence ID" value="CAB1459072.1"/>
    <property type="molecule type" value="Genomic_DNA"/>
</dbReference>
<protein>
    <submittedName>
        <fullName evidence="1">Uncharacterized protein</fullName>
    </submittedName>
</protein>
<proteinExistence type="predicted"/>
<dbReference type="Proteomes" id="UP001153269">
    <property type="component" value="Unassembled WGS sequence"/>
</dbReference>
<reference evidence="1" key="1">
    <citation type="submission" date="2020-03" db="EMBL/GenBank/DDBJ databases">
        <authorList>
            <person name="Weist P."/>
        </authorList>
    </citation>
    <scope>NUCLEOTIDE SEQUENCE</scope>
</reference>